<keyword evidence="5" id="KW-0808">Transferase</keyword>
<keyword evidence="4" id="KW-0597">Phosphoprotein</keyword>
<keyword evidence="9" id="KW-0812">Transmembrane</keyword>
<feature type="transmembrane region" description="Helical" evidence="9">
    <location>
        <begin position="300"/>
        <end position="322"/>
    </location>
</feature>
<dbReference type="PRINTS" id="PR00344">
    <property type="entry name" value="BCTRLSENSOR"/>
</dbReference>
<dbReference type="Proteomes" id="UP001293718">
    <property type="component" value="Unassembled WGS sequence"/>
</dbReference>
<evidence type="ECO:0000259" key="11">
    <source>
        <dbReference type="PROSITE" id="PS50112"/>
    </source>
</evidence>
<evidence type="ECO:0000256" key="2">
    <source>
        <dbReference type="ARBA" id="ARBA00004370"/>
    </source>
</evidence>
<evidence type="ECO:0000259" key="12">
    <source>
        <dbReference type="PROSITE" id="PS50885"/>
    </source>
</evidence>
<dbReference type="InterPro" id="IPR036097">
    <property type="entry name" value="HisK_dim/P_sf"/>
</dbReference>
<keyword evidence="14" id="KW-1185">Reference proteome</keyword>
<feature type="domain" description="Histidine kinase" evidence="10">
    <location>
        <begin position="537"/>
        <end position="765"/>
    </location>
</feature>
<keyword evidence="13" id="KW-0067">ATP-binding</keyword>
<evidence type="ECO:0000256" key="8">
    <source>
        <dbReference type="SAM" id="MobiDB-lite"/>
    </source>
</evidence>
<dbReference type="SUPFAM" id="SSF55785">
    <property type="entry name" value="PYP-like sensor domain (PAS domain)"/>
    <property type="match status" value="1"/>
</dbReference>
<keyword evidence="7" id="KW-0902">Two-component regulatory system</keyword>
<evidence type="ECO:0000256" key="1">
    <source>
        <dbReference type="ARBA" id="ARBA00000085"/>
    </source>
</evidence>
<dbReference type="InterPro" id="IPR004358">
    <property type="entry name" value="Sig_transdc_His_kin-like_C"/>
</dbReference>
<dbReference type="PROSITE" id="PS50885">
    <property type="entry name" value="HAMP"/>
    <property type="match status" value="1"/>
</dbReference>
<dbReference type="Gene3D" id="3.30.450.20">
    <property type="entry name" value="PAS domain"/>
    <property type="match status" value="1"/>
</dbReference>
<dbReference type="PANTHER" id="PTHR45339">
    <property type="entry name" value="HYBRID SIGNAL TRANSDUCTION HISTIDINE KINASE J"/>
    <property type="match status" value="1"/>
</dbReference>
<dbReference type="SUPFAM" id="SSF47384">
    <property type="entry name" value="Homodimeric domain of signal transducing histidine kinase"/>
    <property type="match status" value="1"/>
</dbReference>
<proteinExistence type="predicted"/>
<dbReference type="PANTHER" id="PTHR45339:SF1">
    <property type="entry name" value="HYBRID SIGNAL TRANSDUCTION HISTIDINE KINASE J"/>
    <property type="match status" value="1"/>
</dbReference>
<dbReference type="CDD" id="cd16922">
    <property type="entry name" value="HATPase_EvgS-ArcB-TorS-like"/>
    <property type="match status" value="1"/>
</dbReference>
<evidence type="ECO:0000256" key="5">
    <source>
        <dbReference type="ARBA" id="ARBA00022679"/>
    </source>
</evidence>
<dbReference type="EMBL" id="JAXOJX010000004">
    <property type="protein sequence ID" value="MDZ5455844.1"/>
    <property type="molecule type" value="Genomic_DNA"/>
</dbReference>
<evidence type="ECO:0000313" key="14">
    <source>
        <dbReference type="Proteomes" id="UP001293718"/>
    </source>
</evidence>
<dbReference type="CDD" id="cd18774">
    <property type="entry name" value="PDC2_HK_sensor"/>
    <property type="match status" value="1"/>
</dbReference>
<dbReference type="Gene3D" id="3.30.565.10">
    <property type="entry name" value="Histidine kinase-like ATPase, C-terminal domain"/>
    <property type="match status" value="1"/>
</dbReference>
<dbReference type="EC" id="2.7.13.3" evidence="3"/>
<keyword evidence="9" id="KW-1133">Transmembrane helix</keyword>
<dbReference type="GO" id="GO:0005524">
    <property type="term" value="F:ATP binding"/>
    <property type="evidence" value="ECO:0007669"/>
    <property type="project" value="UniProtKB-KW"/>
</dbReference>
<dbReference type="PROSITE" id="PS50112">
    <property type="entry name" value="PAS"/>
    <property type="match status" value="1"/>
</dbReference>
<dbReference type="PROSITE" id="PS50109">
    <property type="entry name" value="HIS_KIN"/>
    <property type="match status" value="1"/>
</dbReference>
<organism evidence="13 14">
    <name type="scientific">Azohydromonas lata</name>
    <dbReference type="NCBI Taxonomy" id="45677"/>
    <lineage>
        <taxon>Bacteria</taxon>
        <taxon>Pseudomonadati</taxon>
        <taxon>Pseudomonadota</taxon>
        <taxon>Betaproteobacteria</taxon>
        <taxon>Burkholderiales</taxon>
        <taxon>Sphaerotilaceae</taxon>
        <taxon>Azohydromonas</taxon>
    </lineage>
</organism>
<feature type="transmembrane region" description="Helical" evidence="9">
    <location>
        <begin position="30"/>
        <end position="52"/>
    </location>
</feature>
<feature type="domain" description="PAS" evidence="11">
    <location>
        <begin position="393"/>
        <end position="460"/>
    </location>
</feature>
<protein>
    <recommendedName>
        <fullName evidence="3">histidine kinase</fullName>
        <ecNumber evidence="3">2.7.13.3</ecNumber>
    </recommendedName>
</protein>
<sequence length="770" mass="80795">MSDERTPQPLPGASLAEPPPPGLPPLRLRALLLALLLAVLLPSLAVGGYATWRAVRAGQAAAEARLADTAAALALAVDREVGGYRSAATALAASRSLDGPVPDLAGFETEARRVAHALGTSLVLMDSASMRHLVNTALPPGAPLGTGSVPDFKAMVVTGGPLVTDLLRDASTGHAVVGVAVAVERAGRIGYVLAVRLTSERLRELLAAQALPPGAFASITDGRSALVARSDALHEQLVGRLAPAGVRAQFEGRAEGTLRGRTLDGVEHVAAFQAVPGATGWRVFVGEPATVFDSAWQGPVLALAAGGAVLFVAAGVLAVLAARKVLRPVRALGHHAAALAAGTPDTSAASIPSASIRELELLRQGFARAEDAIEARNRALGELTATLDLATAFVRDLDGTILHWSKGCERLYGWTAQEAVGRNAQELLRTVFPMPHPEVEAVLEREGEWVGDLRHSTREGKELIVAVRKALRRDAQGHPAAVMEATTDVTAARNTQAALAALNATLERRVQERTAELAAAHDAAHAANRAKSTFLAHMSHEIRTPLNAVIGLGQLLAQTELNERQRMFITHVNAAAGQLLALVSDILDLSKIEAGEMHLESAPFDLPTLLQQARAFVELPAAQKNLRLKFELESGLPQRLIGDPTRLKQILANLLGNAVKFTKAGSVTLRVAQLTPSVAAAGQPPSQVMLRFEVADTGIGIPLDKQAAVFQPFTQADSSTTRRFGGTGLGLSIVRRLVDMMGGTLQVASLPGQGSTFSVTLTLEVPPGQD</sequence>
<evidence type="ECO:0000256" key="6">
    <source>
        <dbReference type="ARBA" id="ARBA00022777"/>
    </source>
</evidence>
<keyword evidence="6" id="KW-0418">Kinase</keyword>
<comment type="catalytic activity">
    <reaction evidence="1">
        <text>ATP + protein L-histidine = ADP + protein N-phospho-L-histidine.</text>
        <dbReference type="EC" id="2.7.13.3"/>
    </reaction>
</comment>
<dbReference type="InterPro" id="IPR013656">
    <property type="entry name" value="PAS_4"/>
</dbReference>
<dbReference type="NCBIfam" id="TIGR00229">
    <property type="entry name" value="sensory_box"/>
    <property type="match status" value="1"/>
</dbReference>
<feature type="region of interest" description="Disordered" evidence="8">
    <location>
        <begin position="1"/>
        <end position="21"/>
    </location>
</feature>
<keyword evidence="9" id="KW-0472">Membrane</keyword>
<dbReference type="InterPro" id="IPR003594">
    <property type="entry name" value="HATPase_dom"/>
</dbReference>
<dbReference type="SMART" id="SM00387">
    <property type="entry name" value="HATPase_c"/>
    <property type="match status" value="1"/>
</dbReference>
<dbReference type="Pfam" id="PF08448">
    <property type="entry name" value="PAS_4"/>
    <property type="match status" value="1"/>
</dbReference>
<dbReference type="InterPro" id="IPR003661">
    <property type="entry name" value="HisK_dim/P_dom"/>
</dbReference>
<dbReference type="Pfam" id="PF02518">
    <property type="entry name" value="HATPase_c"/>
    <property type="match status" value="1"/>
</dbReference>
<dbReference type="InterPro" id="IPR003660">
    <property type="entry name" value="HAMP_dom"/>
</dbReference>
<dbReference type="InterPro" id="IPR036890">
    <property type="entry name" value="HATPase_C_sf"/>
</dbReference>
<evidence type="ECO:0000256" key="7">
    <source>
        <dbReference type="ARBA" id="ARBA00023012"/>
    </source>
</evidence>
<dbReference type="CDD" id="cd00082">
    <property type="entry name" value="HisKA"/>
    <property type="match status" value="1"/>
</dbReference>
<evidence type="ECO:0000256" key="3">
    <source>
        <dbReference type="ARBA" id="ARBA00012438"/>
    </source>
</evidence>
<accession>A0ABU5IAG0</accession>
<evidence type="ECO:0000256" key="9">
    <source>
        <dbReference type="SAM" id="Phobius"/>
    </source>
</evidence>
<keyword evidence="13" id="KW-0547">Nucleotide-binding</keyword>
<dbReference type="InterPro" id="IPR005467">
    <property type="entry name" value="His_kinase_dom"/>
</dbReference>
<dbReference type="RefSeq" id="WP_322464532.1">
    <property type="nucleotide sequence ID" value="NZ_JAXOJX010000004.1"/>
</dbReference>
<reference evidence="13 14" key="1">
    <citation type="submission" date="2023-11" db="EMBL/GenBank/DDBJ databases">
        <title>Draft genome of Azohydromonas lata strain H1 (DSM1123), a polyhydroxyalkanoate producer.</title>
        <authorList>
            <person name="Traversa D."/>
            <person name="D'Addabbo P."/>
            <person name="Pazzani C."/>
            <person name="Manzari C."/>
            <person name="Chiara M."/>
            <person name="Scrascia M."/>
        </authorList>
    </citation>
    <scope>NUCLEOTIDE SEQUENCE [LARGE SCALE GENOMIC DNA]</scope>
    <source>
        <strain evidence="13 14">H1</strain>
    </source>
</reference>
<feature type="domain" description="HAMP" evidence="12">
    <location>
        <begin position="323"/>
        <end position="378"/>
    </location>
</feature>
<name>A0ABU5IAG0_9BURK</name>
<dbReference type="CDD" id="cd00130">
    <property type="entry name" value="PAS"/>
    <property type="match status" value="1"/>
</dbReference>
<dbReference type="InterPro" id="IPR035965">
    <property type="entry name" value="PAS-like_dom_sf"/>
</dbReference>
<gene>
    <name evidence="13" type="ORF">SM757_04605</name>
</gene>
<comment type="subcellular location">
    <subcellularLocation>
        <location evidence="2">Membrane</location>
    </subcellularLocation>
</comment>
<evidence type="ECO:0000313" key="13">
    <source>
        <dbReference type="EMBL" id="MDZ5455844.1"/>
    </source>
</evidence>
<dbReference type="SMART" id="SM00388">
    <property type="entry name" value="HisKA"/>
    <property type="match status" value="1"/>
</dbReference>
<dbReference type="InterPro" id="IPR000014">
    <property type="entry name" value="PAS"/>
</dbReference>
<comment type="caution">
    <text evidence="13">The sequence shown here is derived from an EMBL/GenBank/DDBJ whole genome shotgun (WGS) entry which is preliminary data.</text>
</comment>
<dbReference type="SUPFAM" id="SSF55874">
    <property type="entry name" value="ATPase domain of HSP90 chaperone/DNA topoisomerase II/histidine kinase"/>
    <property type="match status" value="1"/>
</dbReference>
<evidence type="ECO:0000259" key="10">
    <source>
        <dbReference type="PROSITE" id="PS50109"/>
    </source>
</evidence>
<evidence type="ECO:0000256" key="4">
    <source>
        <dbReference type="ARBA" id="ARBA00022553"/>
    </source>
</evidence>
<dbReference type="Gene3D" id="1.10.287.130">
    <property type="match status" value="1"/>
</dbReference>
<dbReference type="Pfam" id="PF00512">
    <property type="entry name" value="HisKA"/>
    <property type="match status" value="1"/>
</dbReference>